<dbReference type="PANTHER" id="PTHR10000">
    <property type="entry name" value="PHOSPHOSERINE PHOSPHATASE"/>
    <property type="match status" value="1"/>
</dbReference>
<dbReference type="Gene3D" id="3.40.50.1000">
    <property type="entry name" value="HAD superfamily/HAD-like"/>
    <property type="match status" value="1"/>
</dbReference>
<evidence type="ECO:0000313" key="2">
    <source>
        <dbReference type="Proteomes" id="UP000198604"/>
    </source>
</evidence>
<dbReference type="RefSeq" id="WP_093650833.1">
    <property type="nucleotide sequence ID" value="NZ_CTEN01000003.1"/>
</dbReference>
<dbReference type="OrthoDB" id="1650327at2"/>
<name>A0A0E4H8E2_9STRE</name>
<proteinExistence type="predicted"/>
<protein>
    <submittedName>
        <fullName evidence="1">HAD hydrolase superfamily protein</fullName>
    </submittedName>
</protein>
<dbReference type="GO" id="GO:0000287">
    <property type="term" value="F:magnesium ion binding"/>
    <property type="evidence" value="ECO:0007669"/>
    <property type="project" value="TreeGrafter"/>
</dbReference>
<gene>
    <name evidence="1" type="ORF">BN1356_01613</name>
</gene>
<dbReference type="SUPFAM" id="SSF56784">
    <property type="entry name" value="HAD-like"/>
    <property type="match status" value="1"/>
</dbReference>
<evidence type="ECO:0000313" key="1">
    <source>
        <dbReference type="EMBL" id="CQR25272.1"/>
    </source>
</evidence>
<accession>A0A0E4H8E2</accession>
<dbReference type="PANTHER" id="PTHR10000:SF8">
    <property type="entry name" value="HAD SUPERFAMILY HYDROLASE-LIKE, TYPE 3"/>
    <property type="match status" value="1"/>
</dbReference>
<dbReference type="Gene3D" id="3.30.1240.10">
    <property type="match status" value="1"/>
</dbReference>
<dbReference type="AlphaFoldDB" id="A0A0E4H8E2"/>
<dbReference type="Proteomes" id="UP000198604">
    <property type="component" value="Unassembled WGS sequence"/>
</dbReference>
<organism evidence="1 2">
    <name type="scientific">Streptococcus varani</name>
    <dbReference type="NCBI Taxonomy" id="1608583"/>
    <lineage>
        <taxon>Bacteria</taxon>
        <taxon>Bacillati</taxon>
        <taxon>Bacillota</taxon>
        <taxon>Bacilli</taxon>
        <taxon>Lactobacillales</taxon>
        <taxon>Streptococcaceae</taxon>
        <taxon>Streptococcus</taxon>
    </lineage>
</organism>
<dbReference type="Pfam" id="PF08282">
    <property type="entry name" value="Hydrolase_3"/>
    <property type="match status" value="1"/>
</dbReference>
<keyword evidence="2" id="KW-1185">Reference proteome</keyword>
<dbReference type="STRING" id="1608583.BN1356_01613"/>
<dbReference type="GO" id="GO:0005829">
    <property type="term" value="C:cytosol"/>
    <property type="evidence" value="ECO:0007669"/>
    <property type="project" value="TreeGrafter"/>
</dbReference>
<dbReference type="EMBL" id="CTEN01000003">
    <property type="protein sequence ID" value="CQR25272.1"/>
    <property type="molecule type" value="Genomic_DNA"/>
</dbReference>
<dbReference type="GO" id="GO:0016791">
    <property type="term" value="F:phosphatase activity"/>
    <property type="evidence" value="ECO:0007669"/>
    <property type="project" value="TreeGrafter"/>
</dbReference>
<dbReference type="InterPro" id="IPR036412">
    <property type="entry name" value="HAD-like_sf"/>
</dbReference>
<reference evidence="2" key="1">
    <citation type="submission" date="2015-03" db="EMBL/GenBank/DDBJ databases">
        <authorList>
            <person name="Urmite Genomes"/>
        </authorList>
    </citation>
    <scope>NUCLEOTIDE SEQUENCE [LARGE SCALE GENOMIC DNA]</scope>
    <source>
        <strain evidence="2">FF10</strain>
    </source>
</reference>
<sequence length="257" mass="29259">MKFVFDIDGTLCFDRRTMDDEIKQVLLNAADYGHELIFATSRSYRDCLFTLGPELSQKMVVALNGGLVYQDGQLIFERTMDPSAYHLLLDWCQTYNLPFFVDNAFDYSGQIIEKMPFITSVDPLNKAQFLALEDLKNPIKVVVYMGNHENLLEETLTQFSKEESLDVYFDDIEKCIYLNPAHTHKASTLVDHVGNDVVVFGNDRNDIKLFKESLYAVQVGDFSVLTEFADEQIELLGDYPSAIAAKILQVFAVFKGK</sequence>
<keyword evidence="1" id="KW-0378">Hydrolase</keyword>
<dbReference type="InterPro" id="IPR023214">
    <property type="entry name" value="HAD_sf"/>
</dbReference>